<dbReference type="EMBL" id="MU129145">
    <property type="protein sequence ID" value="KAF9505578.1"/>
    <property type="molecule type" value="Genomic_DNA"/>
</dbReference>
<sequence>RWMEEVTIIQEEMHRTVAYCRWSAVWWKEQANMWFGLSLGLQEGLCAYTVHQALRQEGQAVHLENQWSMVGPH</sequence>
<comment type="caution">
    <text evidence="1">The sequence shown here is derived from an EMBL/GenBank/DDBJ whole genome shotgun (WGS) entry which is preliminary data.</text>
</comment>
<dbReference type="OrthoDB" id="3263473at2759"/>
<evidence type="ECO:0000313" key="2">
    <source>
        <dbReference type="Proteomes" id="UP000886523"/>
    </source>
</evidence>
<dbReference type="AlphaFoldDB" id="A0A9P6AGX4"/>
<feature type="non-terminal residue" evidence="1">
    <location>
        <position position="1"/>
    </location>
</feature>
<reference evidence="1" key="1">
    <citation type="journal article" date="2020" name="Nat. Commun.">
        <title>Large-scale genome sequencing of mycorrhizal fungi provides insights into the early evolution of symbiotic traits.</title>
        <authorList>
            <person name="Miyauchi S."/>
            <person name="Kiss E."/>
            <person name="Kuo A."/>
            <person name="Drula E."/>
            <person name="Kohler A."/>
            <person name="Sanchez-Garcia M."/>
            <person name="Morin E."/>
            <person name="Andreopoulos B."/>
            <person name="Barry K.W."/>
            <person name="Bonito G."/>
            <person name="Buee M."/>
            <person name="Carver A."/>
            <person name="Chen C."/>
            <person name="Cichocki N."/>
            <person name="Clum A."/>
            <person name="Culley D."/>
            <person name="Crous P.W."/>
            <person name="Fauchery L."/>
            <person name="Girlanda M."/>
            <person name="Hayes R.D."/>
            <person name="Keri Z."/>
            <person name="LaButti K."/>
            <person name="Lipzen A."/>
            <person name="Lombard V."/>
            <person name="Magnuson J."/>
            <person name="Maillard F."/>
            <person name="Murat C."/>
            <person name="Nolan M."/>
            <person name="Ohm R.A."/>
            <person name="Pangilinan J."/>
            <person name="Pereira M.F."/>
            <person name="Perotto S."/>
            <person name="Peter M."/>
            <person name="Pfister S."/>
            <person name="Riley R."/>
            <person name="Sitrit Y."/>
            <person name="Stielow J.B."/>
            <person name="Szollosi G."/>
            <person name="Zifcakova L."/>
            <person name="Stursova M."/>
            <person name="Spatafora J.W."/>
            <person name="Tedersoo L."/>
            <person name="Vaario L.M."/>
            <person name="Yamada A."/>
            <person name="Yan M."/>
            <person name="Wang P."/>
            <person name="Xu J."/>
            <person name="Bruns T."/>
            <person name="Baldrian P."/>
            <person name="Vilgalys R."/>
            <person name="Dunand C."/>
            <person name="Henrissat B."/>
            <person name="Grigoriev I.V."/>
            <person name="Hibbett D."/>
            <person name="Nagy L.G."/>
            <person name="Martin F.M."/>
        </authorList>
    </citation>
    <scope>NUCLEOTIDE SEQUENCE</scope>
    <source>
        <strain evidence="1">UP504</strain>
    </source>
</reference>
<protein>
    <submittedName>
        <fullName evidence="1">Uncharacterized protein</fullName>
    </submittedName>
</protein>
<name>A0A9P6AGX4_9AGAM</name>
<accession>A0A9P6AGX4</accession>
<dbReference type="Proteomes" id="UP000886523">
    <property type="component" value="Unassembled WGS sequence"/>
</dbReference>
<organism evidence="1 2">
    <name type="scientific">Hydnum rufescens UP504</name>
    <dbReference type="NCBI Taxonomy" id="1448309"/>
    <lineage>
        <taxon>Eukaryota</taxon>
        <taxon>Fungi</taxon>
        <taxon>Dikarya</taxon>
        <taxon>Basidiomycota</taxon>
        <taxon>Agaricomycotina</taxon>
        <taxon>Agaricomycetes</taxon>
        <taxon>Cantharellales</taxon>
        <taxon>Hydnaceae</taxon>
        <taxon>Hydnum</taxon>
    </lineage>
</organism>
<keyword evidence="2" id="KW-1185">Reference proteome</keyword>
<evidence type="ECO:0000313" key="1">
    <source>
        <dbReference type="EMBL" id="KAF9505578.1"/>
    </source>
</evidence>
<gene>
    <name evidence="1" type="ORF">BS47DRAFT_1271378</name>
</gene>
<proteinExistence type="predicted"/>
<feature type="non-terminal residue" evidence="1">
    <location>
        <position position="73"/>
    </location>
</feature>